<name>A0ABT9JH44_9RHOB</name>
<dbReference type="EMBL" id="JAVAMQ010000037">
    <property type="protein sequence ID" value="MDP5309147.1"/>
    <property type="molecule type" value="Genomic_DNA"/>
</dbReference>
<reference evidence="1 2" key="1">
    <citation type="submission" date="2023-08" db="EMBL/GenBank/DDBJ databases">
        <authorList>
            <person name="Park J.-S."/>
        </authorList>
    </citation>
    <scope>NUCLEOTIDE SEQUENCE [LARGE SCALE GENOMIC DNA]</scope>
    <source>
        <strain evidence="1 2">2205BS29-5</strain>
    </source>
</reference>
<organism evidence="1 2">
    <name type="scientific">Paracoccus spongiarum</name>
    <dbReference type="NCBI Taxonomy" id="3064387"/>
    <lineage>
        <taxon>Bacteria</taxon>
        <taxon>Pseudomonadati</taxon>
        <taxon>Pseudomonadota</taxon>
        <taxon>Alphaproteobacteria</taxon>
        <taxon>Rhodobacterales</taxon>
        <taxon>Paracoccaceae</taxon>
        <taxon>Paracoccus</taxon>
    </lineage>
</organism>
<proteinExistence type="predicted"/>
<dbReference type="RefSeq" id="WP_305964952.1">
    <property type="nucleotide sequence ID" value="NZ_JAVAMQ010000037.1"/>
</dbReference>
<protein>
    <recommendedName>
        <fullName evidence="3">Phage portal protein</fullName>
    </recommendedName>
</protein>
<gene>
    <name evidence="1" type="ORF">Q5Y72_18905</name>
</gene>
<evidence type="ECO:0008006" key="3">
    <source>
        <dbReference type="Google" id="ProtNLM"/>
    </source>
</evidence>
<dbReference type="Proteomes" id="UP001224997">
    <property type="component" value="Unassembled WGS sequence"/>
</dbReference>
<evidence type="ECO:0000313" key="2">
    <source>
        <dbReference type="Proteomes" id="UP001224997"/>
    </source>
</evidence>
<evidence type="ECO:0000313" key="1">
    <source>
        <dbReference type="EMBL" id="MDP5309147.1"/>
    </source>
</evidence>
<accession>A0ABT9JH44</accession>
<sequence>MGFMDLFRRRTSERADISETRAVATGYTAAVMAARESWISGASGLAELTAAVQTCVSLWESGLSLADVTGTDMIDRRTMAMTARALALRGEAVFLIRDRLIPATDWDVTTRNGIPRAYRLGIPEIGGGRRETALAQEVLHFRIGCDTAAPWTGTGPLRRAPLSAQLLHELETALRDVFRDAPLGSQIIPVPEGSADDMAALRAGFRGRRGQALVIEGVAQATAAGMNPNIGQHPDQLSPHLDKTLADKLLTDAKGAIYGVFGILPGLMNPDTTGPMVREAQRHLAQLILQPIAGQMAEEVSEKLGETVQIDVVRPMQAFDAGGKARALATMVAALAQAKEAGIEGATLQDALAFIDWADDGK</sequence>
<keyword evidence="2" id="KW-1185">Reference proteome</keyword>
<comment type="caution">
    <text evidence="1">The sequence shown here is derived from an EMBL/GenBank/DDBJ whole genome shotgun (WGS) entry which is preliminary data.</text>
</comment>